<dbReference type="EMBL" id="LAJY01000986">
    <property type="protein sequence ID" value="KJV05877.1"/>
    <property type="molecule type" value="Genomic_DNA"/>
</dbReference>
<evidence type="ECO:0008006" key="3">
    <source>
        <dbReference type="Google" id="ProtNLM"/>
    </source>
</evidence>
<dbReference type="InterPro" id="IPR023393">
    <property type="entry name" value="START-like_dom_sf"/>
</dbReference>
<dbReference type="SUPFAM" id="SSF55961">
    <property type="entry name" value="Bet v1-like"/>
    <property type="match status" value="1"/>
</dbReference>
<evidence type="ECO:0000313" key="1">
    <source>
        <dbReference type="EMBL" id="KJV05877.1"/>
    </source>
</evidence>
<sequence length="80" mass="9442">MTLVHETIELQRDFQVPPHRIFRAFTDIREREIWTAPSDRVEVKIDQSDMRPGGLERARCGPRGDMQWDLTTYYHVIEAG</sequence>
<reference evidence="1 2" key="1">
    <citation type="submission" date="2015-03" db="EMBL/GenBank/DDBJ databases">
        <title>Draft genome sequence of Elstera litoralis.</title>
        <authorList>
            <person name="Rahalkar M.C."/>
            <person name="Dhakephalkar P.K."/>
            <person name="Pore S.D."/>
            <person name="Arora P."/>
            <person name="Kapse N.G."/>
            <person name="Pandit P.S."/>
        </authorList>
    </citation>
    <scope>NUCLEOTIDE SEQUENCE [LARGE SCALE GENOMIC DNA]</scope>
    <source>
        <strain evidence="1 2">Dia-1</strain>
    </source>
</reference>
<comment type="caution">
    <text evidence="1">The sequence shown here is derived from an EMBL/GenBank/DDBJ whole genome shotgun (WGS) entry which is preliminary data.</text>
</comment>
<proteinExistence type="predicted"/>
<dbReference type="AlphaFoldDB" id="A0A0F3IGP7"/>
<dbReference type="RefSeq" id="WP_045777616.1">
    <property type="nucleotide sequence ID" value="NZ_LAJY01000986.1"/>
</dbReference>
<gene>
    <name evidence="1" type="ORF">VZ95_21060</name>
</gene>
<evidence type="ECO:0000313" key="2">
    <source>
        <dbReference type="Proteomes" id="UP000033774"/>
    </source>
</evidence>
<keyword evidence="2" id="KW-1185">Reference proteome</keyword>
<protein>
    <recommendedName>
        <fullName evidence="3">Polyketide cyclase</fullName>
    </recommendedName>
</protein>
<dbReference type="Gene3D" id="3.30.530.20">
    <property type="match status" value="1"/>
</dbReference>
<dbReference type="Proteomes" id="UP000033774">
    <property type="component" value="Unassembled WGS sequence"/>
</dbReference>
<accession>A0A0F3IGP7</accession>
<dbReference type="OrthoDB" id="9805228at2"/>
<name>A0A0F3IGP7_9PROT</name>
<organism evidence="1 2">
    <name type="scientific">Elstera litoralis</name>
    <dbReference type="NCBI Taxonomy" id="552518"/>
    <lineage>
        <taxon>Bacteria</taxon>
        <taxon>Pseudomonadati</taxon>
        <taxon>Pseudomonadota</taxon>
        <taxon>Alphaproteobacteria</taxon>
        <taxon>Rhodospirillales</taxon>
        <taxon>Rhodospirillaceae</taxon>
        <taxon>Elstera</taxon>
    </lineage>
</organism>